<reference evidence="17" key="1">
    <citation type="journal article" date="2014" name="Nat. Genet.">
        <title>A reference genome for common bean and genome-wide analysis of dual domestications.</title>
        <authorList>
            <person name="Schmutz J."/>
            <person name="McClean P.E."/>
            <person name="Mamidi S."/>
            <person name="Wu G.A."/>
            <person name="Cannon S.B."/>
            <person name="Grimwood J."/>
            <person name="Jenkins J."/>
            <person name="Shu S."/>
            <person name="Song Q."/>
            <person name="Chavarro C."/>
            <person name="Torres-Torres M."/>
            <person name="Geffroy V."/>
            <person name="Moghaddam S.M."/>
            <person name="Gao D."/>
            <person name="Abernathy B."/>
            <person name="Barry K."/>
            <person name="Blair M."/>
            <person name="Brick M.A."/>
            <person name="Chovatia M."/>
            <person name="Gepts P."/>
            <person name="Goodstein D.M."/>
            <person name="Gonzales M."/>
            <person name="Hellsten U."/>
            <person name="Hyten D.L."/>
            <person name="Jia G."/>
            <person name="Kelly J.D."/>
            <person name="Kudrna D."/>
            <person name="Lee R."/>
            <person name="Richard M.M."/>
            <person name="Miklas P.N."/>
            <person name="Osorno J.M."/>
            <person name="Rodrigues J."/>
            <person name="Thareau V."/>
            <person name="Urrea C.A."/>
            <person name="Wang M."/>
            <person name="Yu Y."/>
            <person name="Zhang M."/>
            <person name="Wing R.A."/>
            <person name="Cregan P.B."/>
            <person name="Rokhsar D.S."/>
            <person name="Jackson S.A."/>
        </authorList>
    </citation>
    <scope>NUCLEOTIDE SEQUENCE [LARGE SCALE GENOMIC DNA]</scope>
    <source>
        <strain evidence="17">cv. G19833</strain>
    </source>
</reference>
<evidence type="ECO:0000256" key="10">
    <source>
        <dbReference type="ARBA" id="ARBA00023170"/>
    </source>
</evidence>
<feature type="signal peptide" evidence="13">
    <location>
        <begin position="1"/>
        <end position="19"/>
    </location>
</feature>
<keyword evidence="4" id="KW-0433">Leucine-rich repeat</keyword>
<dbReference type="InterPro" id="IPR001611">
    <property type="entry name" value="Leu-rich_rpt"/>
</dbReference>
<keyword evidence="17" id="KW-1185">Reference proteome</keyword>
<dbReference type="SMART" id="SM00365">
    <property type="entry name" value="LRR_SD22"/>
    <property type="match status" value="6"/>
</dbReference>
<comment type="subcellular location">
    <subcellularLocation>
        <location evidence="1">Cell membrane</location>
        <topology evidence="1">Single-pass type I membrane protein</topology>
    </subcellularLocation>
</comment>
<dbReference type="FunFam" id="3.80.10.10:FF:000383">
    <property type="entry name" value="Leucine-rich repeat receptor protein kinase EMS1"/>
    <property type="match status" value="1"/>
</dbReference>
<dbReference type="PANTHER" id="PTHR48063:SF98">
    <property type="entry name" value="LRR RECEPTOR-LIKE SERINE_THREONINE-PROTEIN KINASE FLS2"/>
    <property type="match status" value="1"/>
</dbReference>
<feature type="domain" description="Disease resistance R13L4/SHOC-2-like LRR" evidence="15">
    <location>
        <begin position="420"/>
        <end position="618"/>
    </location>
</feature>
<dbReference type="SUPFAM" id="SSF52047">
    <property type="entry name" value="RNI-like"/>
    <property type="match status" value="1"/>
</dbReference>
<dbReference type="OMA" id="ANCHRRI"/>
<dbReference type="InterPro" id="IPR032675">
    <property type="entry name" value="LRR_dom_sf"/>
</dbReference>
<dbReference type="AlphaFoldDB" id="V7C454"/>
<keyword evidence="9 12" id="KW-0472">Membrane</keyword>
<evidence type="ECO:0000256" key="5">
    <source>
        <dbReference type="ARBA" id="ARBA00022692"/>
    </source>
</evidence>
<dbReference type="InterPro" id="IPR055414">
    <property type="entry name" value="LRR_R13L4/SHOC2-like"/>
</dbReference>
<evidence type="ECO:0000259" key="14">
    <source>
        <dbReference type="Pfam" id="PF08263"/>
    </source>
</evidence>
<evidence type="ECO:0000256" key="7">
    <source>
        <dbReference type="ARBA" id="ARBA00022737"/>
    </source>
</evidence>
<dbReference type="EMBL" id="CM002291">
    <property type="protein sequence ID" value="ESW24070.1"/>
    <property type="molecule type" value="Genomic_DNA"/>
</dbReference>
<dbReference type="eggNOG" id="KOG0619">
    <property type="taxonomic scope" value="Eukaryota"/>
</dbReference>
<keyword evidence="3" id="KW-1003">Cell membrane</keyword>
<dbReference type="Pfam" id="PF13855">
    <property type="entry name" value="LRR_8"/>
    <property type="match status" value="1"/>
</dbReference>
<evidence type="ECO:0000256" key="8">
    <source>
        <dbReference type="ARBA" id="ARBA00022989"/>
    </source>
</evidence>
<keyword evidence="7" id="KW-0677">Repeat</keyword>
<dbReference type="PROSITE" id="PS51450">
    <property type="entry name" value="LRR"/>
    <property type="match status" value="2"/>
</dbReference>
<evidence type="ECO:0000256" key="1">
    <source>
        <dbReference type="ARBA" id="ARBA00004251"/>
    </source>
</evidence>
<keyword evidence="6 13" id="KW-0732">Signal</keyword>
<evidence type="ECO:0000256" key="3">
    <source>
        <dbReference type="ARBA" id="ARBA00022475"/>
    </source>
</evidence>
<dbReference type="Proteomes" id="UP000000226">
    <property type="component" value="Chromosome 4"/>
</dbReference>
<proteinExistence type="inferred from homology"/>
<dbReference type="Gene3D" id="3.80.10.10">
    <property type="entry name" value="Ribonuclease Inhibitor"/>
    <property type="match status" value="6"/>
</dbReference>
<organism evidence="16 17">
    <name type="scientific">Phaseolus vulgaris</name>
    <name type="common">Kidney bean</name>
    <name type="synonym">French bean</name>
    <dbReference type="NCBI Taxonomy" id="3885"/>
    <lineage>
        <taxon>Eukaryota</taxon>
        <taxon>Viridiplantae</taxon>
        <taxon>Streptophyta</taxon>
        <taxon>Embryophyta</taxon>
        <taxon>Tracheophyta</taxon>
        <taxon>Spermatophyta</taxon>
        <taxon>Magnoliopsida</taxon>
        <taxon>eudicotyledons</taxon>
        <taxon>Gunneridae</taxon>
        <taxon>Pentapetalae</taxon>
        <taxon>rosids</taxon>
        <taxon>fabids</taxon>
        <taxon>Fabales</taxon>
        <taxon>Fabaceae</taxon>
        <taxon>Papilionoideae</taxon>
        <taxon>50 kb inversion clade</taxon>
        <taxon>NPAAA clade</taxon>
        <taxon>indigoferoid/millettioid clade</taxon>
        <taxon>Phaseoleae</taxon>
        <taxon>Phaseolus</taxon>
    </lineage>
</organism>
<dbReference type="SUPFAM" id="SSF52058">
    <property type="entry name" value="L domain-like"/>
    <property type="match status" value="2"/>
</dbReference>
<evidence type="ECO:0000256" key="6">
    <source>
        <dbReference type="ARBA" id="ARBA00022729"/>
    </source>
</evidence>
<dbReference type="FunFam" id="3.80.10.10:FF:001678">
    <property type="entry name" value="Calmodulin-binding receptor kinase CaMRLK"/>
    <property type="match status" value="1"/>
</dbReference>
<sequence>MASYLLKLLFLVFVCLTHTKVSILGFNSPSQSSYVKCRERERQTLLNFKQSVLDLYGMLSTWRDDENNTDCCKWKGIQCNNVTAHVQVLDLRGSIMHYLIGPFNLTLLVDLQKLEYLDLSSHLDISGSQIPEQMGSFKNLRYLNLSYGNFFWGIPSQLGNLFKMEYLDLQENSLDGAILSQLENLSKLKYLDLKETNLQGTIPSELGKLTRLRYLDLSDNDNLQGEIPYQLGNLSHLRYLDLGEKSFSGAIPFQVGNLPLLHTLRLGGRSGLKIKDENWLFSLSSLRTLSLTSFPDFGSSCHMINELIPNLRELRLVNCSLSDNDISSLFRSDFNFSTSLIILDLSHNILTSSALQLLFNFSSKLQELHLNHCNLIDQSFLMSSASIKMSLPSLFTLHLSSNLLKSPAIFHWIFNYTANLRSLDLSDNLFESPIPSGFGEVINTLEYLDLSHNKLQGEVPSSLGNISTLQSLSLSYNNFSGELPSFIQNSSLQTLDLSFNRITGMLPPNLLVFTSLRYLDLSNNQLTGEIPKSIGLLYELKCLFLNENYFKGEVNEFHLTNLSKLVWLDLTDNSLSLKFATTWLPPFQLLSLGLASCKLGPSFPSWLQTQSQLTFLDISDAGIDDFVPHWFWNKLQFISEMNISCNSLKGAIPDLPIKLNNDDLTIVFILNSNKLEGEIPAFLSQVDSLDLSNNDISDINAFVCGKIATPNIRTLDLANNQIMGQLPDCWENLNSLEFLDLSNNKLSGEIPKSMGTLVNLEALVLRNNNLIGELPLTLKSCASLIIFDMSRNFLSGPIPSFIGENLQELKILTMRINRFTGSVPVQICYLGKINLLDLSMNHLSGGIPTCMMNFTALKERSLIPRQIERKRKISALEANFDIYDFNVFLMWKGQDYEFWNPETLLKSIDLSSNDLTGEVPKEVGYLPGLVSLNLSRNNFHGEIPSEIGNLGLLEFLDLSRNNFSGNIPSTLSNIDRLGMLDLSNNNLSGRIPWGRQLQTFDASCFEGNFDLCGEQLNKSCPGDKTTQKPQEQGIDGEEDNSIFYGALYMSLGLGFFAGFWGLFGSILFWQPWRIAYMRFLNRLTDYILLMAELNVANCHRRIKG</sequence>
<dbReference type="InterPro" id="IPR013210">
    <property type="entry name" value="LRR_N_plant-typ"/>
</dbReference>
<evidence type="ECO:0000256" key="12">
    <source>
        <dbReference type="SAM" id="Phobius"/>
    </source>
</evidence>
<evidence type="ECO:0000259" key="15">
    <source>
        <dbReference type="Pfam" id="PF23598"/>
    </source>
</evidence>
<evidence type="ECO:0000256" key="4">
    <source>
        <dbReference type="ARBA" id="ARBA00022614"/>
    </source>
</evidence>
<dbReference type="GO" id="GO:0005886">
    <property type="term" value="C:plasma membrane"/>
    <property type="evidence" value="ECO:0007669"/>
    <property type="project" value="UniProtKB-SubCell"/>
</dbReference>
<dbReference type="InterPro" id="IPR003591">
    <property type="entry name" value="Leu-rich_rpt_typical-subtyp"/>
</dbReference>
<dbReference type="InterPro" id="IPR046956">
    <property type="entry name" value="RLP23-like"/>
</dbReference>
<dbReference type="FunFam" id="3.80.10.10:FF:000111">
    <property type="entry name" value="LRR receptor-like serine/threonine-protein kinase ERECTA"/>
    <property type="match status" value="1"/>
</dbReference>
<evidence type="ECO:0000256" key="9">
    <source>
        <dbReference type="ARBA" id="ARBA00023136"/>
    </source>
</evidence>
<keyword evidence="5 12" id="KW-0812">Transmembrane</keyword>
<evidence type="ECO:0000313" key="17">
    <source>
        <dbReference type="Proteomes" id="UP000000226"/>
    </source>
</evidence>
<feature type="domain" description="Leucine-rich repeat-containing N-terminal plant-type" evidence="14">
    <location>
        <begin position="40"/>
        <end position="80"/>
    </location>
</feature>
<dbReference type="PRINTS" id="PR00019">
    <property type="entry name" value="LEURICHRPT"/>
</dbReference>
<dbReference type="SMR" id="V7C454"/>
<dbReference type="SMART" id="SM00369">
    <property type="entry name" value="LRR_TYP"/>
    <property type="match status" value="7"/>
</dbReference>
<evidence type="ECO:0000256" key="13">
    <source>
        <dbReference type="SAM" id="SignalP"/>
    </source>
</evidence>
<accession>V7C454</accession>
<keyword evidence="8 12" id="KW-1133">Transmembrane helix</keyword>
<keyword evidence="10" id="KW-0675">Receptor</keyword>
<evidence type="ECO:0000313" key="16">
    <source>
        <dbReference type="EMBL" id="ESW24070.1"/>
    </source>
</evidence>
<evidence type="ECO:0000256" key="11">
    <source>
        <dbReference type="ARBA" id="ARBA00023180"/>
    </source>
</evidence>
<name>V7C454_PHAVU</name>
<feature type="transmembrane region" description="Helical" evidence="12">
    <location>
        <begin position="1042"/>
        <end position="1069"/>
    </location>
</feature>
<dbReference type="Pfam" id="PF08263">
    <property type="entry name" value="LRRNT_2"/>
    <property type="match status" value="1"/>
</dbReference>
<keyword evidence="11" id="KW-0325">Glycoprotein</keyword>
<evidence type="ECO:0000256" key="2">
    <source>
        <dbReference type="ARBA" id="ARBA00009592"/>
    </source>
</evidence>
<dbReference type="Gramene" id="ESW24070">
    <property type="protein sequence ID" value="ESW24070"/>
    <property type="gene ID" value="PHAVU_004G100000g"/>
</dbReference>
<protein>
    <submittedName>
        <fullName evidence="16">Uncharacterized protein</fullName>
    </submittedName>
</protein>
<dbReference type="STRING" id="3885.V7C454"/>
<feature type="domain" description="Disease resistance R13L4/SHOC-2-like LRR" evidence="15">
    <location>
        <begin position="179"/>
        <end position="400"/>
    </location>
</feature>
<dbReference type="OrthoDB" id="1706571at2759"/>
<feature type="chain" id="PRO_5004755346" evidence="13">
    <location>
        <begin position="20"/>
        <end position="1104"/>
    </location>
</feature>
<dbReference type="Pfam" id="PF23598">
    <property type="entry name" value="LRR_14"/>
    <property type="match status" value="2"/>
</dbReference>
<dbReference type="FunFam" id="3.80.10.10:FF:000095">
    <property type="entry name" value="LRR receptor-like serine/threonine-protein kinase GSO1"/>
    <property type="match status" value="1"/>
</dbReference>
<dbReference type="PANTHER" id="PTHR48063">
    <property type="entry name" value="LRR RECEPTOR-LIKE KINASE"/>
    <property type="match status" value="1"/>
</dbReference>
<comment type="similarity">
    <text evidence="2">Belongs to the RLP family.</text>
</comment>
<dbReference type="Pfam" id="PF00560">
    <property type="entry name" value="LRR_1"/>
    <property type="match status" value="3"/>
</dbReference>
<gene>
    <name evidence="16" type="ORF">PHAVU_004G100000g</name>
</gene>